<accession>X1SVI0</accession>
<organism evidence="2">
    <name type="scientific">marine sediment metagenome</name>
    <dbReference type="NCBI Taxonomy" id="412755"/>
    <lineage>
        <taxon>unclassified sequences</taxon>
        <taxon>metagenomes</taxon>
        <taxon>ecological metagenomes</taxon>
    </lineage>
</organism>
<gene>
    <name evidence="2" type="ORF">S12H4_29377</name>
</gene>
<dbReference type="AlphaFoldDB" id="X1SVI0"/>
<feature type="region of interest" description="Disordered" evidence="1">
    <location>
        <begin position="1"/>
        <end position="49"/>
    </location>
</feature>
<dbReference type="EMBL" id="BARW01016940">
    <property type="protein sequence ID" value="GAI96948.1"/>
    <property type="molecule type" value="Genomic_DNA"/>
</dbReference>
<name>X1SVI0_9ZZZZ</name>
<evidence type="ECO:0000313" key="2">
    <source>
        <dbReference type="EMBL" id="GAI96948.1"/>
    </source>
</evidence>
<feature type="non-terminal residue" evidence="2">
    <location>
        <position position="1"/>
    </location>
</feature>
<comment type="caution">
    <text evidence="2">The sequence shown here is derived from an EMBL/GenBank/DDBJ whole genome shotgun (WGS) entry which is preliminary data.</text>
</comment>
<sequence length="49" mass="5484">TIEDLLSGKSIDCPPLGQVDVTFKKSPRAKENPGEQYQLAHEESRQNKT</sequence>
<feature type="compositionally biased region" description="Basic and acidic residues" evidence="1">
    <location>
        <begin position="40"/>
        <end position="49"/>
    </location>
</feature>
<protein>
    <submittedName>
        <fullName evidence="2">Uncharacterized protein</fullName>
    </submittedName>
</protein>
<evidence type="ECO:0000256" key="1">
    <source>
        <dbReference type="SAM" id="MobiDB-lite"/>
    </source>
</evidence>
<proteinExistence type="predicted"/>
<reference evidence="2" key="1">
    <citation type="journal article" date="2014" name="Front. Microbiol.">
        <title>High frequency of phylogenetically diverse reductive dehalogenase-homologous genes in deep subseafloor sedimentary metagenomes.</title>
        <authorList>
            <person name="Kawai M."/>
            <person name="Futagami T."/>
            <person name="Toyoda A."/>
            <person name="Takaki Y."/>
            <person name="Nishi S."/>
            <person name="Hori S."/>
            <person name="Arai W."/>
            <person name="Tsubouchi T."/>
            <person name="Morono Y."/>
            <person name="Uchiyama I."/>
            <person name="Ito T."/>
            <person name="Fujiyama A."/>
            <person name="Inagaki F."/>
            <person name="Takami H."/>
        </authorList>
    </citation>
    <scope>NUCLEOTIDE SEQUENCE</scope>
    <source>
        <strain evidence="2">Expedition CK06-06</strain>
    </source>
</reference>